<keyword evidence="2" id="KW-0560">Oxidoreductase</keyword>
<dbReference type="PANTHER" id="PTHR11091">
    <property type="entry name" value="OXIDOREDUCTASE-RELATED"/>
    <property type="match status" value="1"/>
</dbReference>
<evidence type="ECO:0000256" key="2">
    <source>
        <dbReference type="ARBA" id="ARBA00023002"/>
    </source>
</evidence>
<dbReference type="Pfam" id="PF02615">
    <property type="entry name" value="Ldh_2"/>
    <property type="match status" value="1"/>
</dbReference>
<comment type="caution">
    <text evidence="3">The sequence shown here is derived from an EMBL/GenBank/DDBJ whole genome shotgun (WGS) entry which is preliminary data.</text>
</comment>
<dbReference type="InterPro" id="IPR036111">
    <property type="entry name" value="Mal/L-sulfo/L-lacto_DH-like_sf"/>
</dbReference>
<dbReference type="Gene3D" id="3.30.1370.60">
    <property type="entry name" value="Hypothetical oxidoreductase yiak, domain 2"/>
    <property type="match status" value="1"/>
</dbReference>
<dbReference type="EMBL" id="DXGI01000122">
    <property type="protein sequence ID" value="HIW78186.1"/>
    <property type="molecule type" value="Genomic_DNA"/>
</dbReference>
<dbReference type="Gene3D" id="1.10.1530.10">
    <property type="match status" value="1"/>
</dbReference>
<dbReference type="InterPro" id="IPR043144">
    <property type="entry name" value="Mal/L-sulf/L-lact_DH-like_ah"/>
</dbReference>
<organism evidence="3 4">
    <name type="scientific">Candidatus Bilophila faecipullorum</name>
    <dbReference type="NCBI Taxonomy" id="2838482"/>
    <lineage>
        <taxon>Bacteria</taxon>
        <taxon>Pseudomonadati</taxon>
        <taxon>Thermodesulfobacteriota</taxon>
        <taxon>Desulfovibrionia</taxon>
        <taxon>Desulfovibrionales</taxon>
        <taxon>Desulfovibrionaceae</taxon>
        <taxon>Bilophila</taxon>
    </lineage>
</organism>
<gene>
    <name evidence="3" type="ORF">H9874_03465</name>
</gene>
<evidence type="ECO:0000313" key="3">
    <source>
        <dbReference type="EMBL" id="HIW78186.1"/>
    </source>
</evidence>
<reference evidence="3" key="2">
    <citation type="submission" date="2021-04" db="EMBL/GenBank/DDBJ databases">
        <authorList>
            <person name="Gilroy R."/>
        </authorList>
    </citation>
    <scope>NUCLEOTIDE SEQUENCE</scope>
    <source>
        <strain evidence="3">ChiSxjej5B17-1746</strain>
    </source>
</reference>
<proteinExistence type="inferred from homology"/>
<dbReference type="SUPFAM" id="SSF89733">
    <property type="entry name" value="L-sulfolactate dehydrogenase-like"/>
    <property type="match status" value="1"/>
</dbReference>
<dbReference type="GO" id="GO:0016491">
    <property type="term" value="F:oxidoreductase activity"/>
    <property type="evidence" value="ECO:0007669"/>
    <property type="project" value="UniProtKB-KW"/>
</dbReference>
<evidence type="ECO:0000256" key="1">
    <source>
        <dbReference type="ARBA" id="ARBA00006056"/>
    </source>
</evidence>
<dbReference type="InterPro" id="IPR003767">
    <property type="entry name" value="Malate/L-lactate_DH-like"/>
</dbReference>
<protein>
    <submittedName>
        <fullName evidence="3">Ldh family oxidoreductase</fullName>
    </submittedName>
</protein>
<dbReference type="Proteomes" id="UP000824264">
    <property type="component" value="Unassembled WGS sequence"/>
</dbReference>
<evidence type="ECO:0000313" key="4">
    <source>
        <dbReference type="Proteomes" id="UP000824264"/>
    </source>
</evidence>
<name>A0A9D1QY41_9BACT</name>
<dbReference type="PANTHER" id="PTHR11091:SF0">
    <property type="entry name" value="MALATE DEHYDROGENASE"/>
    <property type="match status" value="1"/>
</dbReference>
<accession>A0A9D1QY41</accession>
<sequence length="332" mass="34278">MILDAVQLRDLGMAVFAAAGVPEAAAASVVDALVLAELDGLPSHGFSRIPFYTDQALSGKVNAAAVPQVSTPAPASVLVDAGNGFAFPAIQAGLERAVPLAKRYGVAVLGVTRSHHCGVVGLYAERLAGEGLLSLIFSNTPAAMAPWGGSRASFGTNPLAFGCPREGRHPLVIDLSLSKVARGKIMAARQRGESIPEGWALDAQGRPATDPAAALGGTMIPVGDAKGSALALMVEILAAALTGANYAFEASSFFEAEGPAPGIGQTFILIDPAPLNPGFAPRLEALCGQMLAQEGVRLPGERRFALRERNRQAGVNLPDALYADLRKRAKLA</sequence>
<dbReference type="InterPro" id="IPR043143">
    <property type="entry name" value="Mal/L-sulf/L-lact_DH-like_NADP"/>
</dbReference>
<reference evidence="3" key="1">
    <citation type="journal article" date="2021" name="PeerJ">
        <title>Extensive microbial diversity within the chicken gut microbiome revealed by metagenomics and culture.</title>
        <authorList>
            <person name="Gilroy R."/>
            <person name="Ravi A."/>
            <person name="Getino M."/>
            <person name="Pursley I."/>
            <person name="Horton D.L."/>
            <person name="Alikhan N.F."/>
            <person name="Baker D."/>
            <person name="Gharbi K."/>
            <person name="Hall N."/>
            <person name="Watson M."/>
            <person name="Adriaenssens E.M."/>
            <person name="Foster-Nyarko E."/>
            <person name="Jarju S."/>
            <person name="Secka A."/>
            <person name="Antonio M."/>
            <person name="Oren A."/>
            <person name="Chaudhuri R.R."/>
            <person name="La Ragione R."/>
            <person name="Hildebrand F."/>
            <person name="Pallen M.J."/>
        </authorList>
    </citation>
    <scope>NUCLEOTIDE SEQUENCE</scope>
    <source>
        <strain evidence="3">ChiSxjej5B17-1746</strain>
    </source>
</reference>
<dbReference type="AlphaFoldDB" id="A0A9D1QY41"/>
<comment type="similarity">
    <text evidence="1">Belongs to the LDH2/MDH2 oxidoreductase family.</text>
</comment>